<protein>
    <submittedName>
        <fullName evidence="1">Uncharacterized protein</fullName>
    </submittedName>
</protein>
<evidence type="ECO:0000313" key="2">
    <source>
        <dbReference type="Proteomes" id="UP000018040"/>
    </source>
</evidence>
<dbReference type="VEuPathDB" id="GiardiaDB:GL50581_2827"/>
<feature type="non-terminal residue" evidence="1">
    <location>
        <position position="1"/>
    </location>
</feature>
<dbReference type="VEuPathDB" id="GiardiaDB:GL50803_0015062"/>
<comment type="caution">
    <text evidence="1">The sequence shown here is derived from an EMBL/GenBank/DDBJ whole genome shotgun (WGS) entry which is preliminary data.</text>
</comment>
<dbReference type="VEuPathDB" id="GiardiaDB:QR46_1232"/>
<name>V6TZP0_GIAIN</name>
<dbReference type="OrthoDB" id="10255702at2759"/>
<organism evidence="1 2">
    <name type="scientific">Giardia intestinalis</name>
    <name type="common">Giardia lamblia</name>
    <dbReference type="NCBI Taxonomy" id="5741"/>
    <lineage>
        <taxon>Eukaryota</taxon>
        <taxon>Metamonada</taxon>
        <taxon>Diplomonadida</taxon>
        <taxon>Hexamitidae</taxon>
        <taxon>Giardiinae</taxon>
        <taxon>Giardia</taxon>
    </lineage>
</organism>
<dbReference type="AlphaFoldDB" id="V6TZP0"/>
<dbReference type="Proteomes" id="UP000018040">
    <property type="component" value="Unassembled WGS sequence"/>
</dbReference>
<dbReference type="EMBL" id="AHHH01000036">
    <property type="protein sequence ID" value="ESU43832.1"/>
    <property type="molecule type" value="Genomic_DNA"/>
</dbReference>
<sequence length="385" mass="43993">VYACQFKIKLHIILQMKNMGDDLIGAAIDPAQHRLLLAQYGQLQTLEERQGFLGKLLAIYAGFLEESETHMTDLIDSVRKAVQLLFAKVLPAGSGCDILMPFLSQVERSADAVKQAFDEYTLEDSFRRKDALHKNAERLCSWPIYAILESLVLLFVQEYSQEQLADISSTTEDPIELFFRRLFTAVEKIVNVFQCSDELIRYSPWYLKLVKLYALMTAGFSRICVPRMLLIMAHKHLVISTKGKEYSEYLYADPTGLLSIASSSHLLHDSNYNYTMAFSYLLLAASYLYADYTTYPLRPEDSESRFSMLVARWQVLRPLLLLTLTDFVVLFSTLERTPAYFDLLLNLMITTLESEGPLDKRRKASLEQLADVRGGLLKITVRLTN</sequence>
<evidence type="ECO:0000313" key="1">
    <source>
        <dbReference type="EMBL" id="ESU43832.1"/>
    </source>
</evidence>
<accession>V6TZP0</accession>
<reference evidence="2" key="1">
    <citation type="submission" date="2012-02" db="EMBL/GenBank/DDBJ databases">
        <title>Genome sequencing of Giardia lamblia Genotypes A2 and B isolates (DH and GS) and comparative analysis with the genomes of Genotypes A1 and E (WB and Pig).</title>
        <authorList>
            <person name="Adam R."/>
            <person name="Dahlstrom E."/>
            <person name="Martens C."/>
            <person name="Bruno D."/>
            <person name="Barbian K."/>
            <person name="Porcella S.F."/>
            <person name="Nash T."/>
        </authorList>
    </citation>
    <scope>NUCLEOTIDE SEQUENCE</scope>
    <source>
        <strain evidence="2">GS</strain>
    </source>
</reference>
<dbReference type="VEuPathDB" id="GiardiaDB:DHA2_153677"/>
<gene>
    <name evidence="1" type="ORF">GSB_151774</name>
</gene>
<proteinExistence type="predicted"/>
<reference evidence="1 2" key="2">
    <citation type="journal article" date="2013" name="Genome Biol. Evol.">
        <title>Genome sequencing of Giardia lamblia genotypes A2 and B isolates (DH and GS) and comparative analysis with the genomes of genotypes A1 and E (WB and Pig).</title>
        <authorList>
            <person name="Adam R.D."/>
            <person name="Dahlstrom E.W."/>
            <person name="Martens C.A."/>
            <person name="Bruno D.P."/>
            <person name="Barbian K.D."/>
            <person name="Ricklefs S.M."/>
            <person name="Hernandez M.M."/>
            <person name="Narla N.P."/>
            <person name="Patel R.B."/>
            <person name="Porcella S.F."/>
            <person name="Nash T.E."/>
        </authorList>
    </citation>
    <scope>NUCLEOTIDE SEQUENCE [LARGE SCALE GENOMIC DNA]</scope>
    <source>
        <strain evidence="1 2">GS</strain>
    </source>
</reference>